<dbReference type="RefSeq" id="WP_216470692.1">
    <property type="nucleotide sequence ID" value="NZ_JAHLQI010000005.1"/>
</dbReference>
<feature type="coiled-coil region" evidence="1">
    <location>
        <begin position="790"/>
        <end position="862"/>
    </location>
</feature>
<comment type="caution">
    <text evidence="3">The sequence shown here is derived from an EMBL/GenBank/DDBJ whole genome shotgun (WGS) entry which is preliminary data.</text>
</comment>
<name>A0ABS6ETF8_9FIRM</name>
<feature type="domain" description="Rad50/SbcC-type AAA" evidence="2">
    <location>
        <begin position="6"/>
        <end position="233"/>
    </location>
</feature>
<proteinExistence type="predicted"/>
<sequence length="1031" mass="116555">MKPIHVTVSAFGPYSGTMTLDMQDFGGSGLFLITGDTGAGKTSIFDAICFALFGEVSGSQRGADQLRSDFAPPTADTYVKFTFSHGGEIYQVHRTPKYERPKKRGTGTVTQQPNAVLTNPDGSTIAGATAVTEAVQNLLGVDCRSFKQISMIAQGEFMKLLTADSQSRAKIIRNVFHTEALVSLQKRIKAEYLAWNRKCEDASRSVSQYAEGFQLEQMPETQDFSELLTRVREQNRDDEQTGRQLEQQLVQLRTARTVAIEAVVKAEAQQQARDKWNAARQQLQQLEAQRPAMQAQAQRLEQARRARDLVQPKWQAYQSEHARWEQLTAQVHAQKQRVQQLEQRTAQLEQANQQAQALLPQLQALQQEITRLCDAKRQAELWQDKQKRALCARASADAKQKIYQAAADAWNAQRQRVDDLRRQTENLHAGQMRRESLRRDWREASQREKQLESMRDLFTELAQNQKQMDEQQASYLKQEQLYQSDEQACRTAELHWMRGQAGILARDLCENTPCPVCGSLEHPHPAQIQAQVPSEQELQALRARMERQRTALQQIGAQTAAARSRAEAAQKAVRQAMQDLFEQPDTTREQLEEAIARQHAHTKQLMEDGKRVAAQVDRLEQLAAQVQTLQSVLPQQELETQKAERDYHEADRMAAAMQAEAQTLLDALPMRDLAAMDAQLREKQAAYDAQNQRIEQARSDWERHQRDWNSAQQVYQSACTQAQQQEQTAQTAQTAWRDAVHAAGFASGEAYQAALLTPEQFQRADEQCRQFSQRWTTARSMEQEYAAAVSQDEIEDVQQLRQAREQAERACQDSEQRRTQCDARRQHNQALLARIEQVQGELEQLEQQTAALRELSQTANGELAGKQKLMLEQYVQAAYFERVLHRANLRLRDMTQGRYEMYRRKTAENNRSQSGLDIDVMDYYTGKRRSVKTLSGGESFLGALALALGMSDVIQSYAGGVLVETVFLDEGFGTLDGAALEQAIGVLVRLSGGNRLIGIISHVAELKDRINRQIVVRRGASGSTAEICIGG</sequence>
<evidence type="ECO:0000313" key="3">
    <source>
        <dbReference type="EMBL" id="MBU5490980.1"/>
    </source>
</evidence>
<dbReference type="PANTHER" id="PTHR32114:SF2">
    <property type="entry name" value="ABC TRANSPORTER ABCH.3"/>
    <property type="match status" value="1"/>
</dbReference>
<evidence type="ECO:0000256" key="1">
    <source>
        <dbReference type="SAM" id="Coils"/>
    </source>
</evidence>
<feature type="coiled-coil region" evidence="1">
    <location>
        <begin position="228"/>
        <end position="368"/>
    </location>
</feature>
<keyword evidence="4" id="KW-1185">Reference proteome</keyword>
<dbReference type="PANTHER" id="PTHR32114">
    <property type="entry name" value="ABC TRANSPORTER ABCH.3"/>
    <property type="match status" value="1"/>
</dbReference>
<evidence type="ECO:0000259" key="2">
    <source>
        <dbReference type="Pfam" id="PF13476"/>
    </source>
</evidence>
<reference evidence="3 4" key="1">
    <citation type="submission" date="2021-06" db="EMBL/GenBank/DDBJ databases">
        <authorList>
            <person name="Sun Q."/>
            <person name="Li D."/>
        </authorList>
    </citation>
    <scope>NUCLEOTIDE SEQUENCE [LARGE SCALE GENOMIC DNA]</scope>
    <source>
        <strain evidence="3 4">MSJd-7</strain>
    </source>
</reference>
<evidence type="ECO:0000313" key="4">
    <source>
        <dbReference type="Proteomes" id="UP000783588"/>
    </source>
</evidence>
<feature type="coiled-coil region" evidence="1">
    <location>
        <begin position="619"/>
        <end position="707"/>
    </location>
</feature>
<dbReference type="Pfam" id="PF13558">
    <property type="entry name" value="SbcC_Walker_B"/>
    <property type="match status" value="1"/>
</dbReference>
<dbReference type="Proteomes" id="UP000783588">
    <property type="component" value="Unassembled WGS sequence"/>
</dbReference>
<organism evidence="3 4">
    <name type="scientific">Butyricicoccus intestinisimiae</name>
    <dbReference type="NCBI Taxonomy" id="2841509"/>
    <lineage>
        <taxon>Bacteria</taxon>
        <taxon>Bacillati</taxon>
        <taxon>Bacillota</taxon>
        <taxon>Clostridia</taxon>
        <taxon>Eubacteriales</taxon>
        <taxon>Butyricicoccaceae</taxon>
        <taxon>Butyricicoccus</taxon>
    </lineage>
</organism>
<dbReference type="EMBL" id="JAHLQI010000005">
    <property type="protein sequence ID" value="MBU5490980.1"/>
    <property type="molecule type" value="Genomic_DNA"/>
</dbReference>
<dbReference type="Pfam" id="PF13476">
    <property type="entry name" value="AAA_23"/>
    <property type="match status" value="1"/>
</dbReference>
<protein>
    <submittedName>
        <fullName evidence="3">SMC family ATPase</fullName>
    </submittedName>
</protein>
<accession>A0ABS6ETF8</accession>
<gene>
    <name evidence="3" type="ORF">KQI75_10180</name>
</gene>
<dbReference type="InterPro" id="IPR038729">
    <property type="entry name" value="Rad50/SbcC_AAA"/>
</dbReference>
<keyword evidence="1" id="KW-0175">Coiled coil</keyword>